<feature type="region of interest" description="Disordered" evidence="4">
    <location>
        <begin position="514"/>
        <end position="588"/>
    </location>
</feature>
<gene>
    <name evidence="9" type="ORF">TsocGM_04130</name>
</gene>
<sequence>MRWPSSSISWASPSPSDAFLRIGQGGPPAPPRPGGHGAVRGAPARVVWSSRNPCEGSVGLPNPGRLAPSRPVVPSTPGIRRSRMGAASPRPSLASPTLMRPDVLNPPTRDPQRAATMIRNAPPLRRSPALAGPALLCAALAGCESAEPSVVPSTPPTVSVSRPLVRPVVAYDAYTGRTRSVATVDIRARVQGYLKEIRFAAGDLVAAGQVLFVIDPREYEDAVALAEAKLEQARARARLAAVERERYRALAQRDAGSRQDFDRAAASYDVAVAEAKAAEAELDRARLDLDFTQVRSPIAGQAGAHLIDVGNLITVGQSEANLLTTVVAVDPMFVDFDVDERALLRYRKAASDRRGEQVETTRIREARIPVEMGLADEPGYPHIGLLDFADNRLDPATGTLRARGVFPNADRLLTPGLFARVRIPITDPKDSVLVAETALGSDQGNRFVFVLGPEDRAERRLVQVGPIVAGMAVITDGLSPDDRVIVSGIQRVRDGAPVDPQDVAMPLPPGADEALAAATSAADEAPVLDLPETEGAAQAAGMDQIPEPAPDSEAEPDSGAEPNPAAEPATPVAPGADDAPPAAPGDNR</sequence>
<feature type="domain" description="Multidrug resistance protein MdtA-like C-terminal permuted SH3" evidence="8">
    <location>
        <begin position="432"/>
        <end position="491"/>
    </location>
</feature>
<feature type="domain" description="Multidrug resistance protein MdtA-like barrel-sandwich hybrid" evidence="6">
    <location>
        <begin position="183"/>
        <end position="324"/>
    </location>
</feature>
<reference evidence="9 10" key="1">
    <citation type="submission" date="2018-12" db="EMBL/GenBank/DDBJ databases">
        <authorList>
            <person name="Toschakov S.V."/>
        </authorList>
    </citation>
    <scope>NUCLEOTIDE SEQUENCE [LARGE SCALE GENOMIC DNA]</scope>
    <source>
        <strain evidence="9 10">GM2012</strain>
    </source>
</reference>
<dbReference type="GO" id="GO:0022857">
    <property type="term" value="F:transmembrane transporter activity"/>
    <property type="evidence" value="ECO:0007669"/>
    <property type="project" value="InterPro"/>
</dbReference>
<dbReference type="Pfam" id="PF25944">
    <property type="entry name" value="Beta-barrel_RND"/>
    <property type="match status" value="1"/>
</dbReference>
<evidence type="ECO:0000313" key="9">
    <source>
        <dbReference type="EMBL" id="RUL89049.1"/>
    </source>
</evidence>
<dbReference type="InterPro" id="IPR058627">
    <property type="entry name" value="MdtA-like_C"/>
</dbReference>
<evidence type="ECO:0000256" key="1">
    <source>
        <dbReference type="ARBA" id="ARBA00004196"/>
    </source>
</evidence>
<name>A0A432MP63_9BACT</name>
<dbReference type="GO" id="GO:0005886">
    <property type="term" value="C:plasma membrane"/>
    <property type="evidence" value="ECO:0007669"/>
    <property type="project" value="TreeGrafter"/>
</dbReference>
<accession>A0A432MP63</accession>
<organism evidence="9 10">
    <name type="scientific">Tautonia sociabilis</name>
    <dbReference type="NCBI Taxonomy" id="2080755"/>
    <lineage>
        <taxon>Bacteria</taxon>
        <taxon>Pseudomonadati</taxon>
        <taxon>Planctomycetota</taxon>
        <taxon>Planctomycetia</taxon>
        <taxon>Isosphaerales</taxon>
        <taxon>Isosphaeraceae</taxon>
        <taxon>Tautonia</taxon>
    </lineage>
</organism>
<comment type="subcellular location">
    <subcellularLocation>
        <location evidence="1">Cell envelope</location>
    </subcellularLocation>
</comment>
<dbReference type="AlphaFoldDB" id="A0A432MP63"/>
<dbReference type="PANTHER" id="PTHR30158:SF10">
    <property type="entry name" value="CATION EFFLUX PUMP"/>
    <property type="match status" value="1"/>
</dbReference>
<dbReference type="PANTHER" id="PTHR30158">
    <property type="entry name" value="ACRA/E-RELATED COMPONENT OF DRUG EFFLUX TRANSPORTER"/>
    <property type="match status" value="1"/>
</dbReference>
<feature type="compositionally biased region" description="Low complexity" evidence="4">
    <location>
        <begin position="559"/>
        <end position="588"/>
    </location>
</feature>
<dbReference type="Pfam" id="PF25967">
    <property type="entry name" value="RND-MFP_C"/>
    <property type="match status" value="1"/>
</dbReference>
<comment type="similarity">
    <text evidence="2">Belongs to the membrane fusion protein (MFP) (TC 8.A.1) family.</text>
</comment>
<dbReference type="NCBIfam" id="TIGR01730">
    <property type="entry name" value="RND_mfp"/>
    <property type="match status" value="1"/>
</dbReference>
<dbReference type="GO" id="GO:0046677">
    <property type="term" value="P:response to antibiotic"/>
    <property type="evidence" value="ECO:0007669"/>
    <property type="project" value="TreeGrafter"/>
</dbReference>
<dbReference type="GO" id="GO:0030313">
    <property type="term" value="C:cell envelope"/>
    <property type="evidence" value="ECO:0007669"/>
    <property type="project" value="UniProtKB-SubCell"/>
</dbReference>
<dbReference type="Gene3D" id="1.10.287.470">
    <property type="entry name" value="Helix hairpin bin"/>
    <property type="match status" value="1"/>
</dbReference>
<dbReference type="InterPro" id="IPR006143">
    <property type="entry name" value="RND_pump_MFP"/>
</dbReference>
<comment type="caution">
    <text evidence="9">The sequence shown here is derived from an EMBL/GenBank/DDBJ whole genome shotgun (WGS) entry which is preliminary data.</text>
</comment>
<dbReference type="InterPro" id="IPR058625">
    <property type="entry name" value="MdtA-like_BSH"/>
</dbReference>
<keyword evidence="3" id="KW-0175">Coiled coil</keyword>
<dbReference type="Gene3D" id="2.40.30.170">
    <property type="match status" value="1"/>
</dbReference>
<dbReference type="InterPro" id="IPR058624">
    <property type="entry name" value="MdtA-like_HH"/>
</dbReference>
<protein>
    <submittedName>
        <fullName evidence="9">Efflux RND transporter periplasmic adaptor subunit</fullName>
    </submittedName>
</protein>
<feature type="region of interest" description="Disordered" evidence="4">
    <location>
        <begin position="1"/>
        <end position="42"/>
    </location>
</feature>
<dbReference type="InterPro" id="IPR058626">
    <property type="entry name" value="MdtA-like_b-barrel"/>
</dbReference>
<dbReference type="Gene3D" id="2.40.420.20">
    <property type="match status" value="1"/>
</dbReference>
<feature type="region of interest" description="Disordered" evidence="4">
    <location>
        <begin position="55"/>
        <end position="111"/>
    </location>
</feature>
<feature type="coiled-coil region" evidence="3">
    <location>
        <begin position="223"/>
        <end position="295"/>
    </location>
</feature>
<evidence type="ECO:0000259" key="7">
    <source>
        <dbReference type="Pfam" id="PF25944"/>
    </source>
</evidence>
<dbReference type="FunFam" id="2.40.420.20:FF:000001">
    <property type="entry name" value="Efflux RND transporter periplasmic adaptor subunit"/>
    <property type="match status" value="1"/>
</dbReference>
<keyword evidence="10" id="KW-1185">Reference proteome</keyword>
<evidence type="ECO:0000259" key="8">
    <source>
        <dbReference type="Pfam" id="PF25967"/>
    </source>
</evidence>
<dbReference type="Proteomes" id="UP000280296">
    <property type="component" value="Unassembled WGS sequence"/>
</dbReference>
<feature type="compositionally biased region" description="Low complexity" evidence="4">
    <location>
        <begin position="514"/>
        <end position="525"/>
    </location>
</feature>
<dbReference type="EMBL" id="RYZH01000005">
    <property type="protein sequence ID" value="RUL89049.1"/>
    <property type="molecule type" value="Genomic_DNA"/>
</dbReference>
<evidence type="ECO:0000256" key="4">
    <source>
        <dbReference type="SAM" id="MobiDB-lite"/>
    </source>
</evidence>
<feature type="domain" description="Multidrug resistance protein MdtA-like alpha-helical hairpin" evidence="5">
    <location>
        <begin position="225"/>
        <end position="292"/>
    </location>
</feature>
<evidence type="ECO:0000313" key="10">
    <source>
        <dbReference type="Proteomes" id="UP000280296"/>
    </source>
</evidence>
<proteinExistence type="inferred from homology"/>
<dbReference type="Pfam" id="PF25876">
    <property type="entry name" value="HH_MFP_RND"/>
    <property type="match status" value="1"/>
</dbReference>
<evidence type="ECO:0000259" key="6">
    <source>
        <dbReference type="Pfam" id="PF25917"/>
    </source>
</evidence>
<evidence type="ECO:0000256" key="2">
    <source>
        <dbReference type="ARBA" id="ARBA00009477"/>
    </source>
</evidence>
<reference evidence="9 10" key="2">
    <citation type="submission" date="2019-01" db="EMBL/GenBank/DDBJ databases">
        <title>Tautonia sociabilis, a novel thermotolerant planctomycete of Isosphaeraceae family, isolated from a 4000 m deep subterranean habitat.</title>
        <authorList>
            <person name="Kovaleva O.L."/>
            <person name="Elcheninov A.G."/>
            <person name="Van Heerden E."/>
            <person name="Toshchakov S.V."/>
            <person name="Novikov A."/>
            <person name="Bonch-Osmolovskaya E.A."/>
            <person name="Kublanov I.V."/>
        </authorList>
    </citation>
    <scope>NUCLEOTIDE SEQUENCE [LARGE SCALE GENOMIC DNA]</scope>
    <source>
        <strain evidence="9 10">GM2012</strain>
    </source>
</reference>
<feature type="compositionally biased region" description="Low complexity" evidence="4">
    <location>
        <begin position="1"/>
        <end position="16"/>
    </location>
</feature>
<dbReference type="Pfam" id="PF25917">
    <property type="entry name" value="BSH_RND"/>
    <property type="match status" value="1"/>
</dbReference>
<feature type="domain" description="Multidrug resistance protein MdtA-like beta-barrel" evidence="7">
    <location>
        <begin position="331"/>
        <end position="425"/>
    </location>
</feature>
<evidence type="ECO:0000259" key="5">
    <source>
        <dbReference type="Pfam" id="PF25876"/>
    </source>
</evidence>
<dbReference type="SUPFAM" id="SSF111369">
    <property type="entry name" value="HlyD-like secretion proteins"/>
    <property type="match status" value="1"/>
</dbReference>
<dbReference type="Gene3D" id="2.40.50.100">
    <property type="match status" value="1"/>
</dbReference>
<evidence type="ECO:0000256" key="3">
    <source>
        <dbReference type="SAM" id="Coils"/>
    </source>
</evidence>